<feature type="domain" description="Helicase ATP-binding" evidence="9">
    <location>
        <begin position="14"/>
        <end position="171"/>
    </location>
</feature>
<evidence type="ECO:0000256" key="3">
    <source>
        <dbReference type="ARBA" id="ARBA00022806"/>
    </source>
</evidence>
<evidence type="ECO:0000313" key="12">
    <source>
        <dbReference type="EMBL" id="JAT22579.1"/>
    </source>
</evidence>
<dbReference type="GO" id="GO:0005524">
    <property type="term" value="F:ATP binding"/>
    <property type="evidence" value="ECO:0007669"/>
    <property type="project" value="UniProtKB-UniRule"/>
</dbReference>
<dbReference type="SUPFAM" id="SSF52540">
    <property type="entry name" value="P-loop containing nucleoside triphosphate hydrolases"/>
    <property type="match status" value="1"/>
</dbReference>
<dbReference type="InterPro" id="IPR014001">
    <property type="entry name" value="Helicase_ATP-bd"/>
</dbReference>
<dbReference type="InterPro" id="IPR011545">
    <property type="entry name" value="DEAD/DEAH_box_helicase_dom"/>
</dbReference>
<dbReference type="EMBL" id="GEBQ01017398">
    <property type="protein sequence ID" value="JAT22579.1"/>
    <property type="molecule type" value="Transcribed_RNA"/>
</dbReference>
<dbReference type="FunFam" id="3.40.50.300:FF:000379">
    <property type="entry name" value="RNA helicase"/>
    <property type="match status" value="1"/>
</dbReference>
<organism evidence="11">
    <name type="scientific">Graphocephala atropunctata</name>
    <dbReference type="NCBI Taxonomy" id="36148"/>
    <lineage>
        <taxon>Eukaryota</taxon>
        <taxon>Metazoa</taxon>
        <taxon>Ecdysozoa</taxon>
        <taxon>Arthropoda</taxon>
        <taxon>Hexapoda</taxon>
        <taxon>Insecta</taxon>
        <taxon>Pterygota</taxon>
        <taxon>Neoptera</taxon>
        <taxon>Paraneoptera</taxon>
        <taxon>Hemiptera</taxon>
        <taxon>Auchenorrhyncha</taxon>
        <taxon>Membracoidea</taxon>
        <taxon>Cicadellidae</taxon>
        <taxon>Cicadellinae</taxon>
        <taxon>Cicadellini</taxon>
        <taxon>Graphocephala</taxon>
    </lineage>
</organism>
<dbReference type="PANTHER" id="PTHR24031">
    <property type="entry name" value="RNA HELICASE"/>
    <property type="match status" value="1"/>
</dbReference>
<sequence>MGLTNMTEIQAKTIPSLLLGLNVVGSAKTGSGKTLAFLIPAVEFLHTLKFKQRNGTGCIIITPTRELCIQTYGVLKQLLKYHSLTFGMVMGGANRAAEAEKLYWGMNIVVATPGRLLDHLQNTEGFMVKNLWCFIIDEVDKILHIGFEEDIKKIIKLLPSRKRQSVMFSATSSFKSHALTTMITGIKFEPHCVGADVKSETASSLTGVTQGYLVVPSEKRFHTLFAILKKYRKNKVIVFFNSCRAVEFFHDLLNYIDVKCMCIHGKQKQEKRTKTFFQFSNSSDGILLATNLAARGIDIPDVGWIVQYDPPEDITEYIHKVGRTARGVGGTGRAILMLRPEEVKFVRYLKRAGIPLNELDINSKTPVVDIQESIEGLIGRNFHLRKLAQEAYQAYVRAYKSHRINFVFDADKLDLEKVGKSFGLIRPPTYHL</sequence>
<dbReference type="GO" id="GO:0016787">
    <property type="term" value="F:hydrolase activity"/>
    <property type="evidence" value="ECO:0007669"/>
    <property type="project" value="UniProtKB-KW"/>
</dbReference>
<comment type="similarity">
    <text evidence="6">Belongs to the DEAD box helicase family. DDX18/HAS1 subfamily.</text>
</comment>
<dbReference type="PROSITE" id="PS51194">
    <property type="entry name" value="HELICASE_CTER"/>
    <property type="match status" value="1"/>
</dbReference>
<evidence type="ECO:0000259" key="9">
    <source>
        <dbReference type="PROSITE" id="PS51192"/>
    </source>
</evidence>
<dbReference type="EMBL" id="GEBQ01018295">
    <property type="protein sequence ID" value="JAT21682.1"/>
    <property type="molecule type" value="Transcribed_RNA"/>
</dbReference>
<gene>
    <name evidence="12" type="ORF">g.19208</name>
    <name evidence="11" type="ORF">g.19209</name>
</gene>
<evidence type="ECO:0000256" key="7">
    <source>
        <dbReference type="ARBA" id="ARBA00047984"/>
    </source>
</evidence>
<dbReference type="InterPro" id="IPR027417">
    <property type="entry name" value="P-loop_NTPase"/>
</dbReference>
<feature type="domain" description="Helicase C-terminal" evidence="10">
    <location>
        <begin position="207"/>
        <end position="367"/>
    </location>
</feature>
<evidence type="ECO:0000259" key="10">
    <source>
        <dbReference type="PROSITE" id="PS51194"/>
    </source>
</evidence>
<keyword evidence="5 8" id="KW-0694">RNA-binding</keyword>
<accession>A0A1B6LD92</accession>
<dbReference type="InterPro" id="IPR001650">
    <property type="entry name" value="Helicase_C-like"/>
</dbReference>
<keyword evidence="3 8" id="KW-0347">Helicase</keyword>
<dbReference type="Pfam" id="PF13959">
    <property type="entry name" value="CTE_SPB4"/>
    <property type="match status" value="1"/>
</dbReference>
<evidence type="ECO:0000313" key="11">
    <source>
        <dbReference type="EMBL" id="JAT21682.1"/>
    </source>
</evidence>
<evidence type="ECO:0000256" key="4">
    <source>
        <dbReference type="ARBA" id="ARBA00022840"/>
    </source>
</evidence>
<dbReference type="SMART" id="SM01178">
    <property type="entry name" value="DUF4217"/>
    <property type="match status" value="1"/>
</dbReference>
<evidence type="ECO:0000256" key="1">
    <source>
        <dbReference type="ARBA" id="ARBA00022741"/>
    </source>
</evidence>
<comment type="catalytic activity">
    <reaction evidence="7 8">
        <text>ATP + H2O = ADP + phosphate + H(+)</text>
        <dbReference type="Rhea" id="RHEA:13065"/>
        <dbReference type="ChEBI" id="CHEBI:15377"/>
        <dbReference type="ChEBI" id="CHEBI:15378"/>
        <dbReference type="ChEBI" id="CHEBI:30616"/>
        <dbReference type="ChEBI" id="CHEBI:43474"/>
        <dbReference type="ChEBI" id="CHEBI:456216"/>
        <dbReference type="EC" id="3.6.4.13"/>
    </reaction>
</comment>
<dbReference type="GO" id="GO:0003723">
    <property type="term" value="F:RNA binding"/>
    <property type="evidence" value="ECO:0007669"/>
    <property type="project" value="UniProtKB-UniRule"/>
</dbReference>
<evidence type="ECO:0000256" key="8">
    <source>
        <dbReference type="RuleBase" id="RU365068"/>
    </source>
</evidence>
<dbReference type="AlphaFoldDB" id="A0A1B6LD92"/>
<dbReference type="Gene3D" id="3.40.50.300">
    <property type="entry name" value="P-loop containing nucleotide triphosphate hydrolases"/>
    <property type="match status" value="2"/>
</dbReference>
<keyword evidence="1 8" id="KW-0547">Nucleotide-binding</keyword>
<dbReference type="GO" id="GO:0003724">
    <property type="term" value="F:RNA helicase activity"/>
    <property type="evidence" value="ECO:0007669"/>
    <property type="project" value="UniProtKB-EC"/>
</dbReference>
<keyword evidence="4 8" id="KW-0067">ATP-binding</keyword>
<dbReference type="InterPro" id="IPR025313">
    <property type="entry name" value="SPB4-like_CTE"/>
</dbReference>
<keyword evidence="2 8" id="KW-0378">Hydrolase</keyword>
<dbReference type="CDD" id="cd18787">
    <property type="entry name" value="SF2_C_DEAD"/>
    <property type="match status" value="1"/>
</dbReference>
<reference evidence="11" key="1">
    <citation type="submission" date="2015-11" db="EMBL/GenBank/DDBJ databases">
        <title>De novo transcriptome assembly of four potential Pierce s Disease insect vectors from Arizona vineyards.</title>
        <authorList>
            <person name="Tassone E.E."/>
        </authorList>
    </citation>
    <scope>NUCLEOTIDE SEQUENCE</scope>
</reference>
<dbReference type="EC" id="3.6.4.13" evidence="8"/>
<proteinExistence type="inferred from homology"/>
<evidence type="ECO:0000256" key="6">
    <source>
        <dbReference type="ARBA" id="ARBA00024357"/>
    </source>
</evidence>
<dbReference type="SMART" id="SM00487">
    <property type="entry name" value="DEXDc"/>
    <property type="match status" value="1"/>
</dbReference>
<dbReference type="SMART" id="SM00490">
    <property type="entry name" value="HELICc"/>
    <property type="match status" value="1"/>
</dbReference>
<dbReference type="PROSITE" id="PS51192">
    <property type="entry name" value="HELICASE_ATP_BIND_1"/>
    <property type="match status" value="1"/>
</dbReference>
<dbReference type="Pfam" id="PF00270">
    <property type="entry name" value="DEAD"/>
    <property type="match status" value="1"/>
</dbReference>
<name>A0A1B6LD92_9HEMI</name>
<evidence type="ECO:0000256" key="5">
    <source>
        <dbReference type="ARBA" id="ARBA00022884"/>
    </source>
</evidence>
<evidence type="ECO:0000256" key="2">
    <source>
        <dbReference type="ARBA" id="ARBA00022801"/>
    </source>
</evidence>
<comment type="function">
    <text evidence="8">RNA helicase.</text>
</comment>
<protein>
    <recommendedName>
        <fullName evidence="8">ATP-dependent RNA helicase</fullName>
        <ecNumber evidence="8">3.6.4.13</ecNumber>
    </recommendedName>
</protein>
<comment type="domain">
    <text evidence="8">The Q motif is unique to and characteristic of the DEAD box family of RNA helicases and controls ATP binding and hydrolysis.</text>
</comment>
<dbReference type="Pfam" id="PF00271">
    <property type="entry name" value="Helicase_C"/>
    <property type="match status" value="1"/>
</dbReference>